<dbReference type="InParanoid" id="P73339"/>
<gene>
    <name evidence="13" type="ordered locus">sll1121</name>
</gene>
<dbReference type="PANTHER" id="PTHR11070">
    <property type="entry name" value="UVRD / RECB / PCRA DNA HELICASE FAMILY MEMBER"/>
    <property type="match status" value="1"/>
</dbReference>
<dbReference type="InterPro" id="IPR014016">
    <property type="entry name" value="UvrD-like_ATP-bd"/>
</dbReference>
<dbReference type="PaxDb" id="1148-1652448"/>
<dbReference type="InterPro" id="IPR027417">
    <property type="entry name" value="P-loop_NTPase"/>
</dbReference>
<dbReference type="GO" id="GO:0043138">
    <property type="term" value="F:3'-5' DNA helicase activity"/>
    <property type="evidence" value="ECO:0007669"/>
    <property type="project" value="UniProtKB-EC"/>
</dbReference>
<evidence type="ECO:0000259" key="11">
    <source>
        <dbReference type="PROSITE" id="PS51198"/>
    </source>
</evidence>
<dbReference type="Gene3D" id="3.40.50.300">
    <property type="entry name" value="P-loop containing nucleotide triphosphate hydrolases"/>
    <property type="match status" value="3"/>
</dbReference>
<dbReference type="IntAct" id="P73339">
    <property type="interactions" value="1"/>
</dbReference>
<evidence type="ECO:0000256" key="3">
    <source>
        <dbReference type="ARBA" id="ARBA00022806"/>
    </source>
</evidence>
<keyword evidence="1 9" id="KW-0547">Nucleotide-binding</keyword>
<keyword evidence="14" id="KW-1185">Reference proteome</keyword>
<dbReference type="PIR" id="S77523">
    <property type="entry name" value="S77523"/>
</dbReference>
<dbReference type="SUPFAM" id="SSF52540">
    <property type="entry name" value="P-loop containing nucleoside triphosphate hydrolases"/>
    <property type="match status" value="1"/>
</dbReference>
<name>P73339_SYNY3</name>
<dbReference type="FunFam" id="3.40.50.300:FF:005878">
    <property type="entry name" value="DNA helicase"/>
    <property type="match status" value="1"/>
</dbReference>
<dbReference type="InterPro" id="IPR014017">
    <property type="entry name" value="DNA_helicase_UvrD-like_C"/>
</dbReference>
<dbReference type="GO" id="GO:0005524">
    <property type="term" value="F:ATP binding"/>
    <property type="evidence" value="ECO:0007669"/>
    <property type="project" value="UniProtKB-UniRule"/>
</dbReference>
<dbReference type="PROSITE" id="PS51198">
    <property type="entry name" value="UVRD_HELICASE_ATP_BIND"/>
    <property type="match status" value="1"/>
</dbReference>
<dbReference type="PANTHER" id="PTHR11070:SF2">
    <property type="entry name" value="ATP-DEPENDENT DNA HELICASE SRS2"/>
    <property type="match status" value="1"/>
</dbReference>
<organism evidence="13 14">
    <name type="scientific">Synechocystis sp. (strain ATCC 27184 / PCC 6803 / Kazusa)</name>
    <dbReference type="NCBI Taxonomy" id="1111708"/>
    <lineage>
        <taxon>Bacteria</taxon>
        <taxon>Bacillati</taxon>
        <taxon>Cyanobacteriota</taxon>
        <taxon>Cyanophyceae</taxon>
        <taxon>Synechococcales</taxon>
        <taxon>Merismopediaceae</taxon>
        <taxon>Synechocystis</taxon>
    </lineage>
</organism>
<keyword evidence="5" id="KW-0413">Isomerase</keyword>
<comment type="catalytic activity">
    <reaction evidence="8">
        <text>ATP + H2O = ADP + phosphate + H(+)</text>
        <dbReference type="Rhea" id="RHEA:13065"/>
        <dbReference type="ChEBI" id="CHEBI:15377"/>
        <dbReference type="ChEBI" id="CHEBI:15378"/>
        <dbReference type="ChEBI" id="CHEBI:30616"/>
        <dbReference type="ChEBI" id="CHEBI:43474"/>
        <dbReference type="ChEBI" id="CHEBI:456216"/>
        <dbReference type="EC" id="5.6.2.4"/>
    </reaction>
</comment>
<dbReference type="STRING" id="1148.gene:10498233"/>
<evidence type="ECO:0000256" key="2">
    <source>
        <dbReference type="ARBA" id="ARBA00022801"/>
    </source>
</evidence>
<evidence type="ECO:0000256" key="10">
    <source>
        <dbReference type="SAM" id="MobiDB-lite"/>
    </source>
</evidence>
<evidence type="ECO:0000256" key="5">
    <source>
        <dbReference type="ARBA" id="ARBA00023235"/>
    </source>
</evidence>
<reference evidence="13 14" key="2">
    <citation type="journal article" date="1996" name="DNA Res.">
        <title>Sequence analysis of the genome of the unicellular cyanobacterium Synechocystis sp. strain PCC6803. II. Sequence determination of the entire genome and assignment of potential protein-coding regions.</title>
        <authorList>
            <person name="Kaneko T."/>
            <person name="Sato S."/>
            <person name="Kotani H."/>
            <person name="Tanaka A."/>
            <person name="Asamizu E."/>
            <person name="Nakamura Y."/>
            <person name="Miyajima N."/>
            <person name="Hirosawa M."/>
            <person name="Sugiura M."/>
            <person name="Sasamoto S."/>
            <person name="Kimura T."/>
            <person name="Hosouchi T."/>
            <person name="Matsuno A."/>
            <person name="Muraki A."/>
            <person name="Nakazaki N."/>
            <person name="Naruo K."/>
            <person name="Okumura S."/>
            <person name="Shimpo S."/>
            <person name="Takeuchi C."/>
            <person name="Wada T."/>
            <person name="Watanabe A."/>
            <person name="Yamada M."/>
            <person name="Yasuda M."/>
            <person name="Tabata S."/>
        </authorList>
    </citation>
    <scope>NUCLEOTIDE SEQUENCE [LARGE SCALE GENOMIC DNA]</scope>
    <source>
        <strain evidence="14">ATCC 27184 / PCC 6803 / Kazusa</strain>
    </source>
</reference>
<dbReference type="Pfam" id="PF13361">
    <property type="entry name" value="UvrD_C"/>
    <property type="match status" value="1"/>
</dbReference>
<dbReference type="GO" id="GO:0003677">
    <property type="term" value="F:DNA binding"/>
    <property type="evidence" value="ECO:0007669"/>
    <property type="project" value="InterPro"/>
</dbReference>
<protein>
    <recommendedName>
        <fullName evidence="7">DNA 3'-5' helicase</fullName>
        <ecNumber evidence="7">5.6.2.4</ecNumber>
    </recommendedName>
</protein>
<dbReference type="AlphaFoldDB" id="P73339"/>
<evidence type="ECO:0000256" key="8">
    <source>
        <dbReference type="ARBA" id="ARBA00048988"/>
    </source>
</evidence>
<evidence type="ECO:0000259" key="12">
    <source>
        <dbReference type="PROSITE" id="PS51217"/>
    </source>
</evidence>
<evidence type="ECO:0000256" key="9">
    <source>
        <dbReference type="PROSITE-ProRule" id="PRU00560"/>
    </source>
</evidence>
<comment type="catalytic activity">
    <reaction evidence="6">
        <text>Couples ATP hydrolysis with the unwinding of duplex DNA by translocating in the 3'-5' direction.</text>
        <dbReference type="EC" id="5.6.2.4"/>
    </reaction>
</comment>
<feature type="binding site" evidence="9">
    <location>
        <begin position="47"/>
        <end position="54"/>
    </location>
    <ligand>
        <name>ATP</name>
        <dbReference type="ChEBI" id="CHEBI:30616"/>
    </ligand>
</feature>
<feature type="region of interest" description="Disordered" evidence="10">
    <location>
        <begin position="372"/>
        <end position="403"/>
    </location>
</feature>
<dbReference type="Proteomes" id="UP000001425">
    <property type="component" value="Chromosome"/>
</dbReference>
<dbReference type="Pfam" id="PF00580">
    <property type="entry name" value="UvrD-helicase"/>
    <property type="match status" value="1"/>
</dbReference>
<evidence type="ECO:0000256" key="4">
    <source>
        <dbReference type="ARBA" id="ARBA00022840"/>
    </source>
</evidence>
<evidence type="ECO:0000256" key="6">
    <source>
        <dbReference type="ARBA" id="ARBA00034617"/>
    </source>
</evidence>
<sequence>MGRLRGTLTSAIAMNQTSLNLEQLRQSLRSSQRPLADWHGGEMAVSAVPGAGKSHSLSVAAAIAIAHHGLHNQEKLLIVTYTRSAAAAIKGKVNQRLRALGLPSLGFTVQTLHGLALSIALRHPEVSGLDPEQQTLVSPQKGHRLIKDAVEQWRRENPKTYQTLVEAGNFDGETTETLRRQAVLSTEVLPELTKTVVAEAKSSGLSPQAVADMGRIAPGSELLLMGAGLFKHYQALMEAKNWIDYNDMILAALRVLEDPHLCRQWQEQFFGVFEDEAQDSSPLQEKLLTKLAQNADGTIRLIRVGDPNQAINSSFTPADPVYFDQFCQRCQALGSFATMDQAGRSNLQVIAAANFLLEWVNQDWQARFNSGPKGDATLPFRPQAIRPVEPGDPQPNPPATDGGVEIRFPQDINEEVEQIRHRLVPLLLANPHHNAAILVRENRQGRFVADRLKDVEKDGGLKVLDVGDQDRNSRIPGEILSLLQFIDRPHSPDLLKATLTVLQERQLIPTQDLNALAAVPEQFLYPTPLMPPLASPAVSAQGLCRSLLKARLELPAYQLIAFLGLALNYDSSDLATLQKLSERLQVQTQPERSLKNLLSELHTIANDEQFEAIASDSDEKYTRPGQITIITMHKAKGLDWDYVFLPFLHQDTLPGDLWVPKGGQFLGQFTLAEVARAQIRTVVHHRQQQKPQAIALPVTATAWQEARRLKEAEEYRLLYVAMTRAKRLLWLSAAQEGPFAWNQMQARKSPRLQPKQPSQALLALQKRFGS</sequence>
<keyword evidence="3 9" id="KW-0347">Helicase</keyword>
<evidence type="ECO:0000256" key="7">
    <source>
        <dbReference type="ARBA" id="ARBA00034808"/>
    </source>
</evidence>
<dbReference type="InterPro" id="IPR000212">
    <property type="entry name" value="DNA_helicase_UvrD/REP"/>
</dbReference>
<dbReference type="EnsemblBacteria" id="BAA17370">
    <property type="protein sequence ID" value="BAA17370"/>
    <property type="gene ID" value="BAA17370"/>
</dbReference>
<accession>P73339</accession>
<feature type="domain" description="UvrD-like helicase ATP-binding" evidence="11">
    <location>
        <begin position="26"/>
        <end position="346"/>
    </location>
</feature>
<evidence type="ECO:0000313" key="13">
    <source>
        <dbReference type="EMBL" id="BAA17370.1"/>
    </source>
</evidence>
<proteinExistence type="predicted"/>
<dbReference type="EC" id="5.6.2.4" evidence="7"/>
<evidence type="ECO:0000313" key="14">
    <source>
        <dbReference type="Proteomes" id="UP000001425"/>
    </source>
</evidence>
<dbReference type="PhylomeDB" id="P73339"/>
<keyword evidence="4 9" id="KW-0067">ATP-binding</keyword>
<dbReference type="eggNOG" id="COG0210">
    <property type="taxonomic scope" value="Bacteria"/>
</dbReference>
<dbReference type="EMBL" id="BA000022">
    <property type="protein sequence ID" value="BAA17370.1"/>
    <property type="molecule type" value="Genomic_DNA"/>
</dbReference>
<evidence type="ECO:0000256" key="1">
    <source>
        <dbReference type="ARBA" id="ARBA00022741"/>
    </source>
</evidence>
<dbReference type="GO" id="GO:0043139">
    <property type="term" value="F:5'-3' DNA helicase activity"/>
    <property type="evidence" value="ECO:0000318"/>
    <property type="project" value="GO_Central"/>
</dbReference>
<dbReference type="KEGG" id="syn:sll1121"/>
<dbReference type="PROSITE" id="PS51217">
    <property type="entry name" value="UVRD_HELICASE_CTER"/>
    <property type="match status" value="1"/>
</dbReference>
<reference evidence="13 14" key="1">
    <citation type="journal article" date="1995" name="DNA Res.">
        <title>Sequence analysis of the genome of the unicellular cyanobacterium Synechocystis sp. strain PCC6803. I. Sequence features in the 1 Mb region from map positions 64% to 92% of the genome.</title>
        <authorList>
            <person name="Kaneko T."/>
            <person name="Tanaka A."/>
            <person name="Sato S."/>
            <person name="Kotani H."/>
            <person name="Sazuka T."/>
            <person name="Miyajima N."/>
            <person name="Sugiura M."/>
            <person name="Tabata S."/>
        </authorList>
    </citation>
    <scope>NUCLEOTIDE SEQUENCE [LARGE SCALE GENOMIC DNA]</scope>
    <source>
        <strain evidence="14">ATCC 27184 / PCC 6803 / Kazusa</strain>
    </source>
</reference>
<dbReference type="GO" id="GO:0016887">
    <property type="term" value="F:ATP hydrolysis activity"/>
    <property type="evidence" value="ECO:0007669"/>
    <property type="project" value="RHEA"/>
</dbReference>
<keyword evidence="2 9" id="KW-0378">Hydrolase</keyword>
<feature type="domain" description="UvrD-like helicase C-terminal" evidence="12">
    <location>
        <begin position="375"/>
        <end position="637"/>
    </location>
</feature>